<feature type="short sequence motif" description="HXTX 2" evidence="2">
    <location>
        <begin position="167"/>
        <end position="170"/>
    </location>
</feature>
<dbReference type="Proteomes" id="UP000683428">
    <property type="component" value="Chromosome"/>
</dbReference>
<dbReference type="InterPro" id="IPR014051">
    <property type="entry name" value="Phosphoesterase_HXTX"/>
</dbReference>
<evidence type="ECO:0000313" key="6">
    <source>
        <dbReference type="Proteomes" id="UP000683428"/>
    </source>
</evidence>
<dbReference type="Pfam" id="PF02834">
    <property type="entry name" value="LigT_PEase"/>
    <property type="match status" value="1"/>
</dbReference>
<dbReference type="HAMAP" id="MF_01940">
    <property type="entry name" value="RNA_CPDase"/>
    <property type="match status" value="1"/>
</dbReference>
<protein>
    <recommendedName>
        <fullName evidence="2">RNA 2',3'-cyclic phosphodiesterase</fullName>
        <shortName evidence="2">RNA 2',3'-CPDase</shortName>
        <ecNumber evidence="2">3.1.4.58</ecNumber>
    </recommendedName>
</protein>
<keyword evidence="1 2" id="KW-0378">Hydrolase</keyword>
<comment type="similarity">
    <text evidence="2">Belongs to the 2H phosphoesterase superfamily. ThpR family.</text>
</comment>
<dbReference type="InterPro" id="IPR004175">
    <property type="entry name" value="RNA_CPDase"/>
</dbReference>
<comment type="catalytic activity">
    <reaction evidence="2">
        <text>a 3'-end 2',3'-cyclophospho-ribonucleotide-RNA + H2O = a 3'-end 2'-phospho-ribonucleotide-RNA + H(+)</text>
        <dbReference type="Rhea" id="RHEA:11828"/>
        <dbReference type="Rhea" id="RHEA-COMP:10464"/>
        <dbReference type="Rhea" id="RHEA-COMP:17353"/>
        <dbReference type="ChEBI" id="CHEBI:15377"/>
        <dbReference type="ChEBI" id="CHEBI:15378"/>
        <dbReference type="ChEBI" id="CHEBI:83064"/>
        <dbReference type="ChEBI" id="CHEBI:173113"/>
        <dbReference type="EC" id="3.1.4.58"/>
    </reaction>
</comment>
<evidence type="ECO:0000259" key="4">
    <source>
        <dbReference type="Pfam" id="PF02834"/>
    </source>
</evidence>
<dbReference type="PANTHER" id="PTHR35561:SF1">
    <property type="entry name" value="RNA 2',3'-CYCLIC PHOSPHODIESTERASE"/>
    <property type="match status" value="1"/>
</dbReference>
<dbReference type="EMBL" id="CP064782">
    <property type="protein sequence ID" value="QWT49028.1"/>
    <property type="molecule type" value="Genomic_DNA"/>
</dbReference>
<feature type="active site" description="Proton donor" evidence="2">
    <location>
        <position position="85"/>
    </location>
</feature>
<feature type="short sequence motif" description="HXTX 1" evidence="2">
    <location>
        <begin position="85"/>
        <end position="88"/>
    </location>
</feature>
<proteinExistence type="inferred from homology"/>
<organism evidence="5 6">
    <name type="scientific">Azospira inquinata</name>
    <dbReference type="NCBI Taxonomy" id="2785627"/>
    <lineage>
        <taxon>Bacteria</taxon>
        <taxon>Pseudomonadati</taxon>
        <taxon>Pseudomonadota</taxon>
        <taxon>Betaproteobacteria</taxon>
        <taxon>Rhodocyclales</taxon>
        <taxon>Rhodocyclaceae</taxon>
        <taxon>Azospira</taxon>
    </lineage>
</organism>
<sequence>MEPVGPTGAGAALSSISPGKGEGEAGAGDPGRHQGTFLPPGRLFFALWPDPATVTGLRNFARTWLARQGPEAATLWRLMQPETLHLTLAFLGQVTEERTPLLAWVMGAVDFPALTFALDRWGWWPHNRILWAGCTQPPPALLALGNGMQVALVDAGFPLEARSFLPHVTLLRGRAGAVPGGGETAGLLPEPLSWTAHELVLVRSAPRAGQAHYEILARQPLGRRAPSREGGTV</sequence>
<evidence type="ECO:0000313" key="5">
    <source>
        <dbReference type="EMBL" id="QWT49028.1"/>
    </source>
</evidence>
<evidence type="ECO:0000256" key="1">
    <source>
        <dbReference type="ARBA" id="ARBA00022801"/>
    </source>
</evidence>
<feature type="domain" description="Phosphoesterase HXTX" evidence="4">
    <location>
        <begin position="76"/>
        <end position="131"/>
    </location>
</feature>
<gene>
    <name evidence="5" type="primary">thpR</name>
    <name evidence="5" type="ORF">Azoinq_14630</name>
</gene>
<comment type="function">
    <text evidence="2">Hydrolyzes RNA 2',3'-cyclic phosphodiester to an RNA 2'-phosphomonoester.</text>
</comment>
<dbReference type="GO" id="GO:0008664">
    <property type="term" value="F:RNA 2',3'-cyclic 3'-phosphodiesterase activity"/>
    <property type="evidence" value="ECO:0007669"/>
    <property type="project" value="UniProtKB-EC"/>
</dbReference>
<dbReference type="EC" id="3.1.4.58" evidence="2"/>
<dbReference type="PANTHER" id="PTHR35561">
    <property type="entry name" value="RNA 2',3'-CYCLIC PHOSPHODIESTERASE"/>
    <property type="match status" value="1"/>
</dbReference>
<name>A0A975SMJ2_9RHOO</name>
<feature type="region of interest" description="Disordered" evidence="3">
    <location>
        <begin position="1"/>
        <end position="33"/>
    </location>
</feature>
<feature type="active site" description="Proton acceptor" evidence="2">
    <location>
        <position position="167"/>
    </location>
</feature>
<keyword evidence="6" id="KW-1185">Reference proteome</keyword>
<dbReference type="RefSeq" id="WP_216128137.1">
    <property type="nucleotide sequence ID" value="NZ_CP064782.1"/>
</dbReference>
<dbReference type="GO" id="GO:0004113">
    <property type="term" value="F:2',3'-cyclic-nucleotide 3'-phosphodiesterase activity"/>
    <property type="evidence" value="ECO:0007669"/>
    <property type="project" value="InterPro"/>
</dbReference>
<evidence type="ECO:0000256" key="2">
    <source>
        <dbReference type="HAMAP-Rule" id="MF_01940"/>
    </source>
</evidence>
<evidence type="ECO:0000256" key="3">
    <source>
        <dbReference type="SAM" id="MobiDB-lite"/>
    </source>
</evidence>
<dbReference type="AlphaFoldDB" id="A0A975SMJ2"/>
<dbReference type="NCBIfam" id="TIGR02258">
    <property type="entry name" value="2_5_ligase"/>
    <property type="match status" value="1"/>
</dbReference>
<reference evidence="5" key="1">
    <citation type="submission" date="2020-11" db="EMBL/GenBank/DDBJ databases">
        <title>Azospira inquinata sp. nov.</title>
        <authorList>
            <person name="Moe W.M."/>
            <person name="Mikes M.C."/>
        </authorList>
    </citation>
    <scope>NUCLEOTIDE SEQUENCE</scope>
    <source>
        <strain evidence="5">Azo-3</strain>
    </source>
</reference>
<dbReference type="KEGG" id="aiq:Azoinq_14630"/>
<accession>A0A975SMJ2</accession>